<dbReference type="Gene3D" id="3.90.550.10">
    <property type="entry name" value="Spore Coat Polysaccharide Biosynthesis Protein SpsA, Chain A"/>
    <property type="match status" value="1"/>
</dbReference>
<feature type="binding site" evidence="8">
    <location>
        <position position="109"/>
    </location>
    <ligand>
        <name>Mg(2+)</name>
        <dbReference type="ChEBI" id="CHEBI:18420"/>
    </ligand>
</feature>
<dbReference type="InterPro" id="IPR025877">
    <property type="entry name" value="MobA-like_NTP_Trfase"/>
</dbReference>
<evidence type="ECO:0000256" key="8">
    <source>
        <dbReference type="HAMAP-Rule" id="MF_00316"/>
    </source>
</evidence>
<name>A0A4S3MSR6_9RHOB</name>
<dbReference type="HAMAP" id="MF_00316">
    <property type="entry name" value="MobA"/>
    <property type="match status" value="1"/>
</dbReference>
<dbReference type="PANTHER" id="PTHR19136:SF81">
    <property type="entry name" value="MOLYBDENUM COFACTOR GUANYLYLTRANSFERASE"/>
    <property type="match status" value="1"/>
</dbReference>
<comment type="domain">
    <text evidence="8">The N-terminal domain determines nucleotide recognition and specific binding, while the C-terminal domain determines the specific binding to the target protein.</text>
</comment>
<dbReference type="Proteomes" id="UP000309450">
    <property type="component" value="Unassembled WGS sequence"/>
</dbReference>
<comment type="caution">
    <text evidence="10">The sequence shown here is derived from an EMBL/GenBank/DDBJ whole genome shotgun (WGS) entry which is preliminary data.</text>
</comment>
<evidence type="ECO:0000256" key="6">
    <source>
        <dbReference type="ARBA" id="ARBA00023134"/>
    </source>
</evidence>
<dbReference type="AlphaFoldDB" id="A0A4S3MSR6"/>
<comment type="similarity">
    <text evidence="8">Belongs to the MobA family.</text>
</comment>
<dbReference type="EMBL" id="SSND01000001">
    <property type="protein sequence ID" value="THD85619.1"/>
    <property type="molecule type" value="Genomic_DNA"/>
</dbReference>
<feature type="binding site" evidence="8">
    <location>
        <position position="109"/>
    </location>
    <ligand>
        <name>GTP</name>
        <dbReference type="ChEBI" id="CHEBI:37565"/>
    </ligand>
</feature>
<keyword evidence="10" id="KW-0548">Nucleotidyltransferase</keyword>
<keyword evidence="7 8" id="KW-0501">Molybdenum cofactor biosynthesis</keyword>
<comment type="cofactor">
    <cofactor evidence="8">
        <name>Mg(2+)</name>
        <dbReference type="ChEBI" id="CHEBI:18420"/>
    </cofactor>
</comment>
<dbReference type="InterPro" id="IPR013482">
    <property type="entry name" value="Molybde_CF_guanTrfase"/>
</dbReference>
<keyword evidence="6 8" id="KW-0342">GTP-binding</keyword>
<dbReference type="OrthoDB" id="9788394at2"/>
<evidence type="ECO:0000256" key="2">
    <source>
        <dbReference type="ARBA" id="ARBA00022679"/>
    </source>
</evidence>
<gene>
    <name evidence="8 10" type="primary">mobA</name>
    <name evidence="10" type="ORF">E7811_07995</name>
</gene>
<evidence type="ECO:0000313" key="11">
    <source>
        <dbReference type="Proteomes" id="UP000309450"/>
    </source>
</evidence>
<sequence length="213" mass="21909">MTAAAPTPPESLLPIAGVILAGGRGSRMGGVDKALIPLGGRALADHVRDRLAPQVAALAISANGDPGRFSGTVLPDPLPDQPGPLAGVLAAMDWAGGLGFGHVVTVSTDTPFLPRDLVRRLWAGGSGGPAIAATETAPGVLRAHPTFGLWPVGLATDLRETLARGDRKVMLWAERQGATLVPFATGTVDPFFNINTPDDLAQAERLLPICPQA</sequence>
<comment type="subcellular location">
    <subcellularLocation>
        <location evidence="8">Cytoplasm</location>
    </subcellularLocation>
</comment>
<keyword evidence="5 8" id="KW-0460">Magnesium</keyword>
<feature type="binding site" evidence="8">
    <location>
        <position position="76"/>
    </location>
    <ligand>
        <name>GTP</name>
        <dbReference type="ChEBI" id="CHEBI:37565"/>
    </ligand>
</feature>
<feature type="binding site" evidence="8">
    <location>
        <begin position="20"/>
        <end position="22"/>
    </location>
    <ligand>
        <name>GTP</name>
        <dbReference type="ChEBI" id="CHEBI:37565"/>
    </ligand>
</feature>
<comment type="catalytic activity">
    <reaction evidence="8">
        <text>Mo-molybdopterin + GTP + H(+) = Mo-molybdopterin guanine dinucleotide + diphosphate</text>
        <dbReference type="Rhea" id="RHEA:34243"/>
        <dbReference type="ChEBI" id="CHEBI:15378"/>
        <dbReference type="ChEBI" id="CHEBI:33019"/>
        <dbReference type="ChEBI" id="CHEBI:37565"/>
        <dbReference type="ChEBI" id="CHEBI:71302"/>
        <dbReference type="ChEBI" id="CHEBI:71310"/>
        <dbReference type="EC" id="2.7.7.77"/>
    </reaction>
</comment>
<evidence type="ECO:0000256" key="5">
    <source>
        <dbReference type="ARBA" id="ARBA00022842"/>
    </source>
</evidence>
<dbReference type="RefSeq" id="WP_136393990.1">
    <property type="nucleotide sequence ID" value="NZ_SSND01000001.1"/>
</dbReference>
<keyword evidence="11" id="KW-1185">Reference proteome</keyword>
<organism evidence="10 11">
    <name type="scientific">Aliigemmobacter aestuarii</name>
    <dbReference type="NCBI Taxonomy" id="1445661"/>
    <lineage>
        <taxon>Bacteria</taxon>
        <taxon>Pseudomonadati</taxon>
        <taxon>Pseudomonadota</taxon>
        <taxon>Alphaproteobacteria</taxon>
        <taxon>Rhodobacterales</taxon>
        <taxon>Paracoccaceae</taxon>
        <taxon>Aliigemmobacter</taxon>
    </lineage>
</organism>
<protein>
    <recommendedName>
        <fullName evidence="8">Molybdenum cofactor guanylyltransferase</fullName>
        <shortName evidence="8">MoCo guanylyltransferase</shortName>
        <ecNumber evidence="8">2.7.7.77</ecNumber>
    </recommendedName>
    <alternativeName>
        <fullName evidence="8">GTP:molybdopterin guanylyltransferase</fullName>
    </alternativeName>
    <alternativeName>
        <fullName evidence="8">Mo-MPT guanylyltransferase</fullName>
    </alternativeName>
    <alternativeName>
        <fullName evidence="8">Molybdopterin guanylyltransferase</fullName>
    </alternativeName>
    <alternativeName>
        <fullName evidence="8">Molybdopterin-guanine dinucleotide synthase</fullName>
        <shortName evidence="8">MGD synthase</shortName>
    </alternativeName>
</protein>
<dbReference type="SUPFAM" id="SSF53448">
    <property type="entry name" value="Nucleotide-diphospho-sugar transferases"/>
    <property type="match status" value="1"/>
</dbReference>
<evidence type="ECO:0000256" key="7">
    <source>
        <dbReference type="ARBA" id="ARBA00023150"/>
    </source>
</evidence>
<evidence type="ECO:0000256" key="1">
    <source>
        <dbReference type="ARBA" id="ARBA00022490"/>
    </source>
</evidence>
<accession>A0A4S3MSR6</accession>
<dbReference type="CDD" id="cd02503">
    <property type="entry name" value="MobA"/>
    <property type="match status" value="1"/>
</dbReference>
<keyword evidence="4 8" id="KW-0547">Nucleotide-binding</keyword>
<dbReference type="GO" id="GO:0046872">
    <property type="term" value="F:metal ion binding"/>
    <property type="evidence" value="ECO:0007669"/>
    <property type="project" value="UniProtKB-KW"/>
</dbReference>
<dbReference type="InterPro" id="IPR029044">
    <property type="entry name" value="Nucleotide-diphossugar_trans"/>
</dbReference>
<dbReference type="GO" id="GO:1902758">
    <property type="term" value="P:bis(molybdopterin guanine dinucleotide)molybdenum biosynthetic process"/>
    <property type="evidence" value="ECO:0007669"/>
    <property type="project" value="TreeGrafter"/>
</dbReference>
<dbReference type="GO" id="GO:0005525">
    <property type="term" value="F:GTP binding"/>
    <property type="evidence" value="ECO:0007669"/>
    <property type="project" value="UniProtKB-UniRule"/>
</dbReference>
<evidence type="ECO:0000256" key="3">
    <source>
        <dbReference type="ARBA" id="ARBA00022723"/>
    </source>
</evidence>
<reference evidence="10 11" key="1">
    <citation type="submission" date="2019-04" db="EMBL/GenBank/DDBJ databases">
        <title>Draft genome sequence of Gemmobacter aestuarii sp. nov.</title>
        <authorList>
            <person name="Hameed A."/>
            <person name="Lin S.-Y."/>
            <person name="Shahina M."/>
            <person name="Lai W.-A."/>
            <person name="Young C.-C."/>
        </authorList>
    </citation>
    <scope>NUCLEOTIDE SEQUENCE [LARGE SCALE GENOMIC DNA]</scope>
    <source>
        <strain evidence="10 11">CC-PW-75</strain>
    </source>
</reference>
<dbReference type="PANTHER" id="PTHR19136">
    <property type="entry name" value="MOLYBDENUM COFACTOR GUANYLYLTRANSFERASE"/>
    <property type="match status" value="1"/>
</dbReference>
<dbReference type="GO" id="GO:0061603">
    <property type="term" value="F:molybdenum cofactor guanylyltransferase activity"/>
    <property type="evidence" value="ECO:0007669"/>
    <property type="project" value="UniProtKB-EC"/>
</dbReference>
<comment type="caution">
    <text evidence="8">Lacks conserved residue(s) required for the propagation of feature annotation.</text>
</comment>
<dbReference type="GO" id="GO:0005737">
    <property type="term" value="C:cytoplasm"/>
    <property type="evidence" value="ECO:0007669"/>
    <property type="project" value="UniProtKB-SubCell"/>
</dbReference>
<dbReference type="EC" id="2.7.7.77" evidence="8"/>
<keyword evidence="2 8" id="KW-0808">Transferase</keyword>
<comment type="subunit">
    <text evidence="8">Monomer.</text>
</comment>
<keyword evidence="1 8" id="KW-0963">Cytoplasm</keyword>
<dbReference type="NCBIfam" id="TIGR02665">
    <property type="entry name" value="molyb_mobA"/>
    <property type="match status" value="1"/>
</dbReference>
<evidence type="ECO:0000313" key="10">
    <source>
        <dbReference type="EMBL" id="THD85619.1"/>
    </source>
</evidence>
<keyword evidence="3 8" id="KW-0479">Metal-binding</keyword>
<evidence type="ECO:0000256" key="4">
    <source>
        <dbReference type="ARBA" id="ARBA00022741"/>
    </source>
</evidence>
<dbReference type="Pfam" id="PF12804">
    <property type="entry name" value="NTP_transf_3"/>
    <property type="match status" value="1"/>
</dbReference>
<comment type="function">
    <text evidence="8">Transfers a GMP moiety from GTP to Mo-molybdopterin (Mo-MPT) cofactor (Moco or molybdenum cofactor) to form Mo-molybdopterin guanine dinucleotide (Mo-MGD) cofactor.</text>
</comment>
<evidence type="ECO:0000259" key="9">
    <source>
        <dbReference type="Pfam" id="PF12804"/>
    </source>
</evidence>
<feature type="binding site" evidence="8">
    <location>
        <position position="33"/>
    </location>
    <ligand>
        <name>GTP</name>
        <dbReference type="ChEBI" id="CHEBI:37565"/>
    </ligand>
</feature>
<feature type="domain" description="MobA-like NTP transferase" evidence="9">
    <location>
        <begin position="17"/>
        <end position="170"/>
    </location>
</feature>
<proteinExistence type="inferred from homology"/>